<name>A0A2A5IZ21_BACPU</name>
<evidence type="ECO:0000313" key="2">
    <source>
        <dbReference type="EMBL" id="PCK22503.1"/>
    </source>
</evidence>
<dbReference type="AlphaFoldDB" id="A0A2A5IZ21"/>
<evidence type="ECO:0000256" key="1">
    <source>
        <dbReference type="SAM" id="Phobius"/>
    </source>
</evidence>
<gene>
    <name evidence="2" type="ORF">CEY02_03995</name>
</gene>
<evidence type="ECO:0000313" key="3">
    <source>
        <dbReference type="Proteomes" id="UP000228754"/>
    </source>
</evidence>
<accession>A0A2A5IZ21</accession>
<feature type="transmembrane region" description="Helical" evidence="1">
    <location>
        <begin position="110"/>
        <end position="133"/>
    </location>
</feature>
<keyword evidence="1" id="KW-0812">Transmembrane</keyword>
<protein>
    <submittedName>
        <fullName evidence="2">Uncharacterized protein</fullName>
    </submittedName>
</protein>
<proteinExistence type="predicted"/>
<comment type="caution">
    <text evidence="2">The sequence shown here is derived from an EMBL/GenBank/DDBJ whole genome shotgun (WGS) entry which is preliminary data.</text>
</comment>
<keyword evidence="1" id="KW-0472">Membrane</keyword>
<feature type="transmembrane region" description="Helical" evidence="1">
    <location>
        <begin position="40"/>
        <end position="60"/>
    </location>
</feature>
<dbReference type="OrthoDB" id="2864397at2"/>
<dbReference type="EMBL" id="NKHG01000025">
    <property type="protein sequence ID" value="PCK22503.1"/>
    <property type="molecule type" value="Genomic_DNA"/>
</dbReference>
<dbReference type="Proteomes" id="UP000228754">
    <property type="component" value="Unassembled WGS sequence"/>
</dbReference>
<sequence>MQTYIEKELFLLSVRHAFMAFYFLVFPFIVQALFVPSPLLIAGFALFIVHHLLESIIWFYKSRNIRKRQSGDLSKRGHVVVQLVQRIEQLIMLGFVLFLISELVKGGTDIFTISLSIFLLMVVFLHHVQFYYFQIFFKSMSGFSYFPSLKKARPSYIARERKALKRS</sequence>
<feature type="transmembrane region" description="Helical" evidence="1">
    <location>
        <begin position="12"/>
        <end position="34"/>
    </location>
</feature>
<feature type="transmembrane region" description="Helical" evidence="1">
    <location>
        <begin position="83"/>
        <end position="104"/>
    </location>
</feature>
<keyword evidence="1" id="KW-1133">Transmembrane helix</keyword>
<organism evidence="2 3">
    <name type="scientific">Bacillus pumilus</name>
    <name type="common">Bacillus mesentericus</name>
    <dbReference type="NCBI Taxonomy" id="1408"/>
    <lineage>
        <taxon>Bacteria</taxon>
        <taxon>Bacillati</taxon>
        <taxon>Bacillota</taxon>
        <taxon>Bacilli</taxon>
        <taxon>Bacillales</taxon>
        <taxon>Bacillaceae</taxon>
        <taxon>Bacillus</taxon>
    </lineage>
</organism>
<reference evidence="2 3" key="1">
    <citation type="submission" date="2017-06" db="EMBL/GenBank/DDBJ databases">
        <title>Draft Genome Sequence of Bacillus sp Strain 36R Isolated from saline sediment at Atanasia, Sonora, Mexico.</title>
        <authorList>
            <person name="Sanchez Diaz R."/>
            <person name="Quiroz Macias M.E."/>
            <person name="Ibarra Gamez J.C."/>
            <person name="Enciso Ibarra J."/>
            <person name="Gomez Gil B."/>
            <person name="Galaviz Silva L."/>
        </authorList>
    </citation>
    <scope>NUCLEOTIDE SEQUENCE [LARGE SCALE GENOMIC DNA]</scope>
    <source>
        <strain evidence="2 3">36R_ATNSAL</strain>
    </source>
</reference>